<proteinExistence type="predicted"/>
<dbReference type="EMBL" id="HG793130">
    <property type="protein sequence ID" value="CDK29144.1"/>
    <property type="molecule type" value="Genomic_DNA"/>
</dbReference>
<dbReference type="GeneID" id="34522521"/>
<dbReference type="SUPFAM" id="SSF51182">
    <property type="entry name" value="RmlC-like cupins"/>
    <property type="match status" value="1"/>
</dbReference>
<evidence type="ECO:0000313" key="3">
    <source>
        <dbReference type="Proteomes" id="UP000019384"/>
    </source>
</evidence>
<dbReference type="Proteomes" id="UP000019384">
    <property type="component" value="Unassembled WGS sequence"/>
</dbReference>
<reference evidence="2" key="2">
    <citation type="submission" date="2014-02" db="EMBL/GenBank/DDBJ databases">
        <title>Complete DNA sequence of /Kuraishia capsulata/ illustrates novel genomic features among budding yeasts (/Saccharomycotina/).</title>
        <authorList>
            <person name="Morales L."/>
            <person name="Noel B."/>
            <person name="Porcel B."/>
            <person name="Marcet-Houben M."/>
            <person name="Hullo M-F."/>
            <person name="Sacerdot C."/>
            <person name="Tekaia F."/>
            <person name="Leh-Louis V."/>
            <person name="Despons L."/>
            <person name="Khanna V."/>
            <person name="Aury J-M."/>
            <person name="Barbe V."/>
            <person name="Couloux A."/>
            <person name="Labadie K."/>
            <person name="Pelletier E."/>
            <person name="Souciet J-L."/>
            <person name="Boekhout T."/>
            <person name="Gabaldon T."/>
            <person name="Wincker P."/>
            <person name="Dujon B."/>
        </authorList>
    </citation>
    <scope>NUCLEOTIDE SEQUENCE</scope>
    <source>
        <strain evidence="2">CBS 1993</strain>
    </source>
</reference>
<accession>W6MQY5</accession>
<evidence type="ECO:0000259" key="1">
    <source>
        <dbReference type="Pfam" id="PF05899"/>
    </source>
</evidence>
<dbReference type="OrthoDB" id="4985585at2759"/>
<evidence type="ECO:0000313" key="2">
    <source>
        <dbReference type="EMBL" id="CDK29144.1"/>
    </source>
</evidence>
<dbReference type="HOGENOM" id="CLU_141740_0_0_1"/>
<reference evidence="2" key="1">
    <citation type="submission" date="2013-12" db="EMBL/GenBank/DDBJ databases">
        <authorList>
            <person name="Genoscope - CEA"/>
        </authorList>
    </citation>
    <scope>NUCLEOTIDE SEQUENCE</scope>
    <source>
        <strain evidence="2">CBS 1993</strain>
    </source>
</reference>
<dbReference type="AlphaFoldDB" id="W6MQY5"/>
<dbReference type="CDD" id="cd02228">
    <property type="entry name" value="cupin_EutQ"/>
    <property type="match status" value="1"/>
</dbReference>
<dbReference type="PANTHER" id="PTHR36169:SF1">
    <property type="entry name" value="ACETATE KINASE EUTQ"/>
    <property type="match status" value="1"/>
</dbReference>
<protein>
    <recommendedName>
        <fullName evidence="1">(S)-ureidoglycine aminohydrolase cupin domain-containing protein</fullName>
    </recommendedName>
</protein>
<name>W6MQY5_9ASCO</name>
<dbReference type="InterPro" id="IPR014710">
    <property type="entry name" value="RmlC-like_jellyroll"/>
</dbReference>
<dbReference type="PANTHER" id="PTHR36169">
    <property type="entry name" value="ETHANOLAMINE UTILIZATION PROTEIN EUTQ"/>
    <property type="match status" value="1"/>
</dbReference>
<dbReference type="InterPro" id="IPR010424">
    <property type="entry name" value="EutQ"/>
</dbReference>
<sequence length="119" mass="13116">MPMTYKPAAEGKEVLPPAVASASFLGDTFTSEAEPDKQISCGFFKQVDGEPLVYTYNYDEMKVILEVVGEYTITDEEGYTVKAHPGDVFYFKKGCTITFNTIGGYGLAWFCGLRQNGVL</sequence>
<organism evidence="2 3">
    <name type="scientific">Kuraishia capsulata CBS 1993</name>
    <dbReference type="NCBI Taxonomy" id="1382522"/>
    <lineage>
        <taxon>Eukaryota</taxon>
        <taxon>Fungi</taxon>
        <taxon>Dikarya</taxon>
        <taxon>Ascomycota</taxon>
        <taxon>Saccharomycotina</taxon>
        <taxon>Pichiomycetes</taxon>
        <taxon>Pichiales</taxon>
        <taxon>Pichiaceae</taxon>
        <taxon>Kuraishia</taxon>
    </lineage>
</organism>
<dbReference type="Pfam" id="PF05899">
    <property type="entry name" value="Cupin_3"/>
    <property type="match status" value="1"/>
</dbReference>
<dbReference type="RefSeq" id="XP_022461133.1">
    <property type="nucleotide sequence ID" value="XM_022606286.1"/>
</dbReference>
<feature type="domain" description="(S)-ureidoglycine aminohydrolase cupin" evidence="1">
    <location>
        <begin position="34"/>
        <end position="98"/>
    </location>
</feature>
<dbReference type="Gene3D" id="2.60.120.10">
    <property type="entry name" value="Jelly Rolls"/>
    <property type="match status" value="1"/>
</dbReference>
<gene>
    <name evidence="2" type="ORF">KUCA_T00005131001</name>
</gene>
<dbReference type="InterPro" id="IPR011051">
    <property type="entry name" value="RmlC_Cupin_sf"/>
</dbReference>
<dbReference type="InterPro" id="IPR008579">
    <property type="entry name" value="UGlyAH_Cupin_dom"/>
</dbReference>
<keyword evidence="3" id="KW-1185">Reference proteome</keyword>